<keyword evidence="1" id="KW-0378">Hydrolase</keyword>
<dbReference type="AlphaFoldDB" id="A0A223CXE8"/>
<feature type="domain" description="Beta-lactamase-related" evidence="2">
    <location>
        <begin position="17"/>
        <end position="343"/>
    </location>
</feature>
<name>A0A223CXE8_9BACL</name>
<dbReference type="SUPFAM" id="SSF56601">
    <property type="entry name" value="beta-lactamase/transpeptidase-like"/>
    <property type="match status" value="1"/>
</dbReference>
<proteinExistence type="predicted"/>
<organism evidence="3 4">
    <name type="scientific">Tumebacillus algifaecis</name>
    <dbReference type="NCBI Taxonomy" id="1214604"/>
    <lineage>
        <taxon>Bacteria</taxon>
        <taxon>Bacillati</taxon>
        <taxon>Bacillota</taxon>
        <taxon>Bacilli</taxon>
        <taxon>Bacillales</taxon>
        <taxon>Alicyclobacillaceae</taxon>
        <taxon>Tumebacillus</taxon>
    </lineage>
</organism>
<dbReference type="Pfam" id="PF00144">
    <property type="entry name" value="Beta-lactamase"/>
    <property type="match status" value="1"/>
</dbReference>
<evidence type="ECO:0000313" key="3">
    <source>
        <dbReference type="EMBL" id="ASS73976.1"/>
    </source>
</evidence>
<evidence type="ECO:0000259" key="2">
    <source>
        <dbReference type="Pfam" id="PF00144"/>
    </source>
</evidence>
<dbReference type="InterPro" id="IPR050789">
    <property type="entry name" value="Diverse_Enzym_Activities"/>
</dbReference>
<gene>
    <name evidence="3" type="ORF">CIG75_02585</name>
</gene>
<dbReference type="PANTHER" id="PTHR43283:SF11">
    <property type="entry name" value="BETA-LACTAMASE-RELATED DOMAIN-CONTAINING PROTEIN"/>
    <property type="match status" value="1"/>
</dbReference>
<dbReference type="PANTHER" id="PTHR43283">
    <property type="entry name" value="BETA-LACTAMASE-RELATED"/>
    <property type="match status" value="1"/>
</dbReference>
<evidence type="ECO:0000313" key="4">
    <source>
        <dbReference type="Proteomes" id="UP000214688"/>
    </source>
</evidence>
<dbReference type="GO" id="GO:0016787">
    <property type="term" value="F:hydrolase activity"/>
    <property type="evidence" value="ECO:0007669"/>
    <property type="project" value="UniProtKB-KW"/>
</dbReference>
<dbReference type="InterPro" id="IPR012338">
    <property type="entry name" value="Beta-lactam/transpept-like"/>
</dbReference>
<accession>A0A223CXE8</accession>
<reference evidence="3 4" key="1">
    <citation type="journal article" date="2015" name="Int. J. Syst. Evol. Microbiol.">
        <title>Tumebacillus algifaecis sp. nov., isolated from decomposing algal scum.</title>
        <authorList>
            <person name="Wu Y.F."/>
            <person name="Zhang B."/>
            <person name="Xing P."/>
            <person name="Wu Q.L."/>
            <person name="Liu S.J."/>
        </authorList>
    </citation>
    <scope>NUCLEOTIDE SEQUENCE [LARGE SCALE GENOMIC DNA]</scope>
    <source>
        <strain evidence="3 4">THMBR28</strain>
    </source>
</reference>
<dbReference type="KEGG" id="tab:CIG75_02585"/>
<dbReference type="OrthoDB" id="9770183at2"/>
<dbReference type="Proteomes" id="UP000214688">
    <property type="component" value="Chromosome"/>
</dbReference>
<protein>
    <recommendedName>
        <fullName evidence="2">Beta-lactamase-related domain-containing protein</fullName>
    </recommendedName>
</protein>
<keyword evidence="4" id="KW-1185">Reference proteome</keyword>
<evidence type="ECO:0000256" key="1">
    <source>
        <dbReference type="ARBA" id="ARBA00022801"/>
    </source>
</evidence>
<dbReference type="Gene3D" id="3.40.710.10">
    <property type="entry name" value="DD-peptidase/beta-lactamase superfamily"/>
    <property type="match status" value="1"/>
</dbReference>
<dbReference type="EMBL" id="CP022657">
    <property type="protein sequence ID" value="ASS73976.1"/>
    <property type="molecule type" value="Genomic_DNA"/>
</dbReference>
<dbReference type="RefSeq" id="WP_094235236.1">
    <property type="nucleotide sequence ID" value="NZ_CP022657.1"/>
</dbReference>
<sequence>MMGKESQHESAIMELHRYMQQVTSENQINGAVLVIEAYGQLLLFEAYGDRQTMPDSLPMIKDTIFDLASLSKVVAVLPAVLHLAGEGKLKLVQTLSSIFSLKAGEPLAKVTIVDLLTHQAGLSAQTFLKQYGRDKEQIIRGICEEPPDYACRTQVKYSNRGFVLLGEIIERVGGTTLDQYVAKNIWHPLGMTDTCYNPSPVLTSRIAPTEFIPELGACKKGIVHDENAEWLGGVAGHAGVFSTAGDLVKFCRMILDLGRYEGRQLLPAELVKESLRNHTQGLGESRGFGWDTFQVQGQTEPVFGHLGFTGTSLWISPQKECFGILLTNRVHPDRESQQIRTIRRNVLQKMIQAVRC</sequence>
<dbReference type="InterPro" id="IPR001466">
    <property type="entry name" value="Beta-lactam-related"/>
</dbReference>